<evidence type="ECO:0000313" key="2">
    <source>
        <dbReference type="Proteomes" id="UP000646365"/>
    </source>
</evidence>
<dbReference type="Proteomes" id="UP000646365">
    <property type="component" value="Unassembled WGS sequence"/>
</dbReference>
<accession>A0A8J3E0B5</accession>
<sequence>MKVGLVAFVDLLGFSARVEAMKTFEDLKLLDQTIARVQRYFDHKPSDSLTKESQQITAKTVLAFSDCLVITVPVDSELASQDGHFDVLMNELSNFALSLGLCAVNGIFLRGGVDFGLWYRNRDRLISPAMVKAYELERDACVPMIAVTGEVHRHFSEHRDRKFYHKSADPIPRILRRFDDLPNGKAQWLIDYMPICLESVDGHIAAADLARYKTSNPEIRDQMRNEAFWRDCRQWATWHADAIRGQYRTATAGSIRAKYVWLARYHDDAVARFFGTAPAELLIGDLANDAGTIAS</sequence>
<organism evidence="1 2">
    <name type="scientific">Aliidongia dinghuensis</name>
    <dbReference type="NCBI Taxonomy" id="1867774"/>
    <lineage>
        <taxon>Bacteria</taxon>
        <taxon>Pseudomonadati</taxon>
        <taxon>Pseudomonadota</taxon>
        <taxon>Alphaproteobacteria</taxon>
        <taxon>Rhodospirillales</taxon>
        <taxon>Dongiaceae</taxon>
        <taxon>Aliidongia</taxon>
    </lineage>
</organism>
<dbReference type="EMBL" id="BMJQ01000001">
    <property type="protein sequence ID" value="GGF00319.1"/>
    <property type="molecule type" value="Genomic_DNA"/>
</dbReference>
<protein>
    <submittedName>
        <fullName evidence="1">Uncharacterized protein</fullName>
    </submittedName>
</protein>
<dbReference type="AlphaFoldDB" id="A0A8J3E0B5"/>
<keyword evidence="2" id="KW-1185">Reference proteome</keyword>
<proteinExistence type="predicted"/>
<gene>
    <name evidence="1" type="ORF">GCM10011611_02400</name>
</gene>
<reference evidence="1" key="2">
    <citation type="submission" date="2020-09" db="EMBL/GenBank/DDBJ databases">
        <authorList>
            <person name="Sun Q."/>
            <person name="Zhou Y."/>
        </authorList>
    </citation>
    <scope>NUCLEOTIDE SEQUENCE</scope>
    <source>
        <strain evidence="1">CGMCC 1.15725</strain>
    </source>
</reference>
<evidence type="ECO:0000313" key="1">
    <source>
        <dbReference type="EMBL" id="GGF00319.1"/>
    </source>
</evidence>
<reference evidence="1" key="1">
    <citation type="journal article" date="2014" name="Int. J. Syst. Evol. Microbiol.">
        <title>Complete genome sequence of Corynebacterium casei LMG S-19264T (=DSM 44701T), isolated from a smear-ripened cheese.</title>
        <authorList>
            <consortium name="US DOE Joint Genome Institute (JGI-PGF)"/>
            <person name="Walter F."/>
            <person name="Albersmeier A."/>
            <person name="Kalinowski J."/>
            <person name="Ruckert C."/>
        </authorList>
    </citation>
    <scope>NUCLEOTIDE SEQUENCE</scope>
    <source>
        <strain evidence="1">CGMCC 1.15725</strain>
    </source>
</reference>
<comment type="caution">
    <text evidence="1">The sequence shown here is derived from an EMBL/GenBank/DDBJ whole genome shotgun (WGS) entry which is preliminary data.</text>
</comment>
<name>A0A8J3E0B5_9PROT</name>